<dbReference type="PANTHER" id="PTHR16222:SF24">
    <property type="entry name" value="ADP-RIBOSYLHYDROLASE ARH3"/>
    <property type="match status" value="1"/>
</dbReference>
<protein>
    <submittedName>
        <fullName evidence="5">ADP-ribosylglycohydrolase family protein</fullName>
    </submittedName>
</protein>
<evidence type="ECO:0000256" key="4">
    <source>
        <dbReference type="SAM" id="MobiDB-lite"/>
    </source>
</evidence>
<feature type="binding site" evidence="3">
    <location>
        <position position="353"/>
    </location>
    <ligand>
        <name>Mg(2+)</name>
        <dbReference type="ChEBI" id="CHEBI:18420"/>
        <label>1</label>
    </ligand>
</feature>
<evidence type="ECO:0000313" key="5">
    <source>
        <dbReference type="EMBL" id="AXE25223.1"/>
    </source>
</evidence>
<dbReference type="InterPro" id="IPR036705">
    <property type="entry name" value="Ribosyl_crysJ1_sf"/>
</dbReference>
<comment type="cofactor">
    <cofactor evidence="3">
        <name>Mg(2+)</name>
        <dbReference type="ChEBI" id="CHEBI:18420"/>
    </cofactor>
    <text evidence="3">Binds 2 magnesium ions per subunit.</text>
</comment>
<dbReference type="PANTHER" id="PTHR16222">
    <property type="entry name" value="ADP-RIBOSYLGLYCOHYDROLASE"/>
    <property type="match status" value="1"/>
</dbReference>
<feature type="binding site" evidence="3">
    <location>
        <position position="355"/>
    </location>
    <ligand>
        <name>Mg(2+)</name>
        <dbReference type="ChEBI" id="CHEBI:18420"/>
        <label>1</label>
    </ligand>
</feature>
<dbReference type="KEGG" id="sgz:C0216_18835"/>
<dbReference type="InterPro" id="IPR005502">
    <property type="entry name" value="Ribosyl_crysJ1"/>
</dbReference>
<evidence type="ECO:0000256" key="3">
    <source>
        <dbReference type="PIRSR" id="PIRSR605502-1"/>
    </source>
</evidence>
<evidence type="ECO:0000256" key="1">
    <source>
        <dbReference type="ARBA" id="ARBA00010702"/>
    </source>
</evidence>
<dbReference type="InterPro" id="IPR050792">
    <property type="entry name" value="ADP-ribosylglycohydrolase"/>
</dbReference>
<dbReference type="EMBL" id="CP030862">
    <property type="protein sequence ID" value="AXE25223.1"/>
    <property type="molecule type" value="Genomic_DNA"/>
</dbReference>
<keyword evidence="3" id="KW-0460">Magnesium</keyword>
<keyword evidence="6" id="KW-1185">Reference proteome</keyword>
<sequence>MAGPPPARSGGEGVGRAGGRRRLSGRSATRSAPTAPRTARLLRAACLPSEPRAPPRPHPCEGRRALAPPLHGPGRTGRRRAGRSGRVRPRRAGLCLPRPARGGPLTTRLDRAAGAVLGSAVGDALGAPYEFGPAGELDARGSEMRGGGGWDPGEATDDTQMAVLVGESLLDHGGLELPDVFDRFRRWAAAGPKDIGLQTEQVLTGGDPWDLAAALHFQVNARAAGNGSLMRASTSAVFFAAAGQEATMDAARRLAALTHGDPAAWEGTALLHELVRAALDGADPLERLPQALAAVAPEQRERYARVLAPDWHPGLATEFNGAVWPCLGSAVWALRTTTGFAEAVRAAVNLGGDTDTVAAVTGTLAGARYGRAAIPPEWTTPLHVPLPGSGGRVLDARSLDDLAARLAGAA</sequence>
<gene>
    <name evidence="5" type="ORF">C0216_18835</name>
</gene>
<feature type="binding site" evidence="3">
    <location>
        <position position="156"/>
    </location>
    <ligand>
        <name>Mg(2+)</name>
        <dbReference type="ChEBI" id="CHEBI:18420"/>
        <label>1</label>
    </ligand>
</feature>
<keyword evidence="2 5" id="KW-0378">Hydrolase</keyword>
<feature type="binding site" evidence="3">
    <location>
        <position position="157"/>
    </location>
    <ligand>
        <name>Mg(2+)</name>
        <dbReference type="ChEBI" id="CHEBI:18420"/>
        <label>1</label>
    </ligand>
</feature>
<dbReference type="OrthoDB" id="9798107at2"/>
<feature type="binding site" evidence="3">
    <location>
        <position position="158"/>
    </location>
    <ligand>
        <name>Mg(2+)</name>
        <dbReference type="ChEBI" id="CHEBI:18420"/>
        <label>1</label>
    </ligand>
</feature>
<feature type="binding site" evidence="3">
    <location>
        <position position="356"/>
    </location>
    <ligand>
        <name>Mg(2+)</name>
        <dbReference type="ChEBI" id="CHEBI:18420"/>
        <label>1</label>
    </ligand>
</feature>
<proteinExistence type="inferred from homology"/>
<dbReference type="Gene3D" id="1.10.4080.10">
    <property type="entry name" value="ADP-ribosylation/Crystallin J1"/>
    <property type="match status" value="1"/>
</dbReference>
<feature type="region of interest" description="Disordered" evidence="4">
    <location>
        <begin position="1"/>
        <end position="106"/>
    </location>
</feature>
<dbReference type="GO" id="GO:0046872">
    <property type="term" value="F:metal ion binding"/>
    <property type="evidence" value="ECO:0007669"/>
    <property type="project" value="UniProtKB-KW"/>
</dbReference>
<evidence type="ECO:0000256" key="2">
    <source>
        <dbReference type="ARBA" id="ARBA00022801"/>
    </source>
</evidence>
<dbReference type="Proteomes" id="UP000252004">
    <property type="component" value="Chromosome"/>
</dbReference>
<comment type="similarity">
    <text evidence="1">Belongs to the ADP-ribosylglycohydrolase family.</text>
</comment>
<feature type="compositionally biased region" description="Low complexity" evidence="4">
    <location>
        <begin position="25"/>
        <end position="50"/>
    </location>
</feature>
<evidence type="ECO:0000313" key="6">
    <source>
        <dbReference type="Proteomes" id="UP000252004"/>
    </source>
</evidence>
<dbReference type="GO" id="GO:0016787">
    <property type="term" value="F:hydrolase activity"/>
    <property type="evidence" value="ECO:0007669"/>
    <property type="project" value="UniProtKB-KW"/>
</dbReference>
<organism evidence="5 6">
    <name type="scientific">Streptomyces globosus</name>
    <dbReference type="NCBI Taxonomy" id="68209"/>
    <lineage>
        <taxon>Bacteria</taxon>
        <taxon>Bacillati</taxon>
        <taxon>Actinomycetota</taxon>
        <taxon>Actinomycetes</taxon>
        <taxon>Kitasatosporales</taxon>
        <taxon>Streptomycetaceae</taxon>
        <taxon>Streptomyces</taxon>
    </lineage>
</organism>
<dbReference type="AlphaFoldDB" id="A0A344U2V2"/>
<keyword evidence="3" id="KW-0479">Metal-binding</keyword>
<dbReference type="Pfam" id="PF03747">
    <property type="entry name" value="ADP_ribosyl_GH"/>
    <property type="match status" value="1"/>
</dbReference>
<accession>A0A344U2V2</accession>
<reference evidence="5 6" key="1">
    <citation type="submission" date="2018-01" db="EMBL/GenBank/DDBJ databases">
        <title>Draft genome Sequence of streptomyces globosus LZH-48.</title>
        <authorList>
            <person name="Ran K."/>
            <person name="Li Z."/>
            <person name="Wei S."/>
            <person name="Dong R."/>
        </authorList>
    </citation>
    <scope>NUCLEOTIDE SEQUENCE [LARGE SCALE GENOMIC DNA]</scope>
    <source>
        <strain evidence="5 6">LZH-48</strain>
    </source>
</reference>
<feature type="compositionally biased region" description="Basic residues" evidence="4">
    <location>
        <begin position="76"/>
        <end position="91"/>
    </location>
</feature>
<name>A0A344U2V2_9ACTN</name>
<dbReference type="SUPFAM" id="SSF101478">
    <property type="entry name" value="ADP-ribosylglycohydrolase"/>
    <property type="match status" value="1"/>
</dbReference>